<accession>A0A7J9UV03</accession>
<feature type="transmembrane region" description="Helical" evidence="1">
    <location>
        <begin position="60"/>
        <end position="81"/>
    </location>
</feature>
<feature type="transmembrane region" description="Helical" evidence="1">
    <location>
        <begin position="136"/>
        <end position="161"/>
    </location>
</feature>
<organism evidence="2 3">
    <name type="scientific">Georgenia ruanii</name>
    <dbReference type="NCBI Taxonomy" id="348442"/>
    <lineage>
        <taxon>Bacteria</taxon>
        <taxon>Bacillati</taxon>
        <taxon>Actinomycetota</taxon>
        <taxon>Actinomycetes</taxon>
        <taxon>Micrococcales</taxon>
        <taxon>Bogoriellaceae</taxon>
        <taxon>Georgenia</taxon>
    </lineage>
</organism>
<gene>
    <name evidence="2" type="ORF">GB882_06645</name>
</gene>
<sequence length="219" mass="21883">MATVETDRSLLRAAGRAAVAAALFYLLQPVAVLFLIPGATESGHYDAPGDLQRWTGPYEVVTFGGIAVCSLVLVAALARLLPRGSLAASVGTASGVVGVAGWLGIAGISLSSVSLIGRSLADIDVSLDVQREAMQAIATVGGASVGVAAFGAAGWAVAVGLSILRTGALGRRTGWIAVAGGVLVVAAALVLVHPLLGALVLIPFYLVLGVALLVTARHA</sequence>
<evidence type="ECO:0000256" key="1">
    <source>
        <dbReference type="SAM" id="Phobius"/>
    </source>
</evidence>
<feature type="transmembrane region" description="Helical" evidence="1">
    <location>
        <begin position="198"/>
        <end position="216"/>
    </location>
</feature>
<keyword evidence="1" id="KW-0812">Transmembrane</keyword>
<comment type="caution">
    <text evidence="2">The sequence shown here is derived from an EMBL/GenBank/DDBJ whole genome shotgun (WGS) entry which is preliminary data.</text>
</comment>
<keyword evidence="1" id="KW-0472">Membrane</keyword>
<dbReference type="EMBL" id="WHPD01001449">
    <property type="protein sequence ID" value="MPV88342.1"/>
    <property type="molecule type" value="Genomic_DNA"/>
</dbReference>
<keyword evidence="1" id="KW-1133">Transmembrane helix</keyword>
<dbReference type="AlphaFoldDB" id="A0A7J9UV03"/>
<feature type="transmembrane region" description="Helical" evidence="1">
    <location>
        <begin position="173"/>
        <end position="192"/>
    </location>
</feature>
<dbReference type="Proteomes" id="UP000429644">
    <property type="component" value="Unassembled WGS sequence"/>
</dbReference>
<feature type="transmembrane region" description="Helical" evidence="1">
    <location>
        <begin position="93"/>
        <end position="116"/>
    </location>
</feature>
<evidence type="ECO:0008006" key="4">
    <source>
        <dbReference type="Google" id="ProtNLM"/>
    </source>
</evidence>
<feature type="transmembrane region" description="Helical" evidence="1">
    <location>
        <begin position="17"/>
        <end position="40"/>
    </location>
</feature>
<keyword evidence="3" id="KW-1185">Reference proteome</keyword>
<protein>
    <recommendedName>
        <fullName evidence="4">DUF4386 family protein</fullName>
    </recommendedName>
</protein>
<reference evidence="2 3" key="1">
    <citation type="submission" date="2019-10" db="EMBL/GenBank/DDBJ databases">
        <title>Georgenia wutianyii sp. nov. and Georgenia yuyongxinii sp. nov. isolated from plateau pika (Ochotona curzoniae) in the Qinghai-Tibet plateau of China.</title>
        <authorList>
            <person name="Tian Z."/>
        </authorList>
    </citation>
    <scope>NUCLEOTIDE SEQUENCE [LARGE SCALE GENOMIC DNA]</scope>
    <source>
        <strain evidence="2 3">JCM 15130</strain>
    </source>
</reference>
<evidence type="ECO:0000313" key="3">
    <source>
        <dbReference type="Proteomes" id="UP000429644"/>
    </source>
</evidence>
<name>A0A7J9UV03_9MICO</name>
<proteinExistence type="predicted"/>
<evidence type="ECO:0000313" key="2">
    <source>
        <dbReference type="EMBL" id="MPV88342.1"/>
    </source>
</evidence>